<dbReference type="Proteomes" id="UP000295122">
    <property type="component" value="Unassembled WGS sequence"/>
</dbReference>
<reference evidence="1 2" key="1">
    <citation type="submission" date="2019-03" db="EMBL/GenBank/DDBJ databases">
        <title>Genomic Encyclopedia of Type Strains, Phase IV (KMG-IV): sequencing the most valuable type-strain genomes for metagenomic binning, comparative biology and taxonomic classification.</title>
        <authorList>
            <person name="Goeker M."/>
        </authorList>
    </citation>
    <scope>NUCLEOTIDE SEQUENCE [LARGE SCALE GENOMIC DNA]</scope>
    <source>
        <strain evidence="1 2">DSM 25903</strain>
    </source>
</reference>
<evidence type="ECO:0000313" key="2">
    <source>
        <dbReference type="Proteomes" id="UP000295122"/>
    </source>
</evidence>
<name>A0A4R7BWS0_9HYPH</name>
<sequence>MAAKTTTWLIRVSGYGTFEFEGTEPEAEEMRVHKCRWEGGTGMKWRKDLAREEDRIRSEMASHFDAGEGAPSSLFARLRQTLATARSKPEDPSHG</sequence>
<evidence type="ECO:0000313" key="1">
    <source>
        <dbReference type="EMBL" id="TDR90350.1"/>
    </source>
</evidence>
<proteinExistence type="predicted"/>
<organism evidence="1 2">
    <name type="scientific">Enterovirga rhinocerotis</name>
    <dbReference type="NCBI Taxonomy" id="1339210"/>
    <lineage>
        <taxon>Bacteria</taxon>
        <taxon>Pseudomonadati</taxon>
        <taxon>Pseudomonadota</taxon>
        <taxon>Alphaproteobacteria</taxon>
        <taxon>Hyphomicrobiales</taxon>
        <taxon>Methylobacteriaceae</taxon>
        <taxon>Enterovirga</taxon>
    </lineage>
</organism>
<keyword evidence="2" id="KW-1185">Reference proteome</keyword>
<dbReference type="RefSeq" id="WP_133771672.1">
    <property type="nucleotide sequence ID" value="NZ_SNZR01000013.1"/>
</dbReference>
<protein>
    <submittedName>
        <fullName evidence="1">Uncharacterized protein</fullName>
    </submittedName>
</protein>
<accession>A0A4R7BWS0</accession>
<gene>
    <name evidence="1" type="ORF">EV668_3201</name>
</gene>
<comment type="caution">
    <text evidence="1">The sequence shown here is derived from an EMBL/GenBank/DDBJ whole genome shotgun (WGS) entry which is preliminary data.</text>
</comment>
<dbReference type="AlphaFoldDB" id="A0A4R7BWS0"/>
<dbReference type="EMBL" id="SNZR01000013">
    <property type="protein sequence ID" value="TDR90350.1"/>
    <property type="molecule type" value="Genomic_DNA"/>
</dbReference>